<dbReference type="SUPFAM" id="SSF50978">
    <property type="entry name" value="WD40 repeat-like"/>
    <property type="match status" value="1"/>
</dbReference>
<evidence type="ECO:0000313" key="3">
    <source>
        <dbReference type="Proteomes" id="UP000053593"/>
    </source>
</evidence>
<dbReference type="Proteomes" id="UP000053593">
    <property type="component" value="Unassembled WGS sequence"/>
</dbReference>
<dbReference type="EMBL" id="KN834774">
    <property type="protein sequence ID" value="KIK60648.1"/>
    <property type="molecule type" value="Genomic_DNA"/>
</dbReference>
<evidence type="ECO:0000256" key="1">
    <source>
        <dbReference type="SAM" id="Phobius"/>
    </source>
</evidence>
<keyword evidence="1" id="KW-1133">Transmembrane helix</keyword>
<dbReference type="InterPro" id="IPR015943">
    <property type="entry name" value="WD40/YVTN_repeat-like_dom_sf"/>
</dbReference>
<organism evidence="2 3">
    <name type="scientific">Collybiopsis luxurians FD-317 M1</name>
    <dbReference type="NCBI Taxonomy" id="944289"/>
    <lineage>
        <taxon>Eukaryota</taxon>
        <taxon>Fungi</taxon>
        <taxon>Dikarya</taxon>
        <taxon>Basidiomycota</taxon>
        <taxon>Agaricomycotina</taxon>
        <taxon>Agaricomycetes</taxon>
        <taxon>Agaricomycetidae</taxon>
        <taxon>Agaricales</taxon>
        <taxon>Marasmiineae</taxon>
        <taxon>Omphalotaceae</taxon>
        <taxon>Collybiopsis</taxon>
        <taxon>Collybiopsis luxurians</taxon>
    </lineage>
</organism>
<keyword evidence="1" id="KW-0812">Transmembrane</keyword>
<protein>
    <submittedName>
        <fullName evidence="2">Unplaced genomic scaffold GYMLUscaffold_26, whole genome shotgun sequence</fullName>
    </submittedName>
</protein>
<dbReference type="OrthoDB" id="3238562at2759"/>
<reference evidence="2 3" key="1">
    <citation type="submission" date="2014-04" db="EMBL/GenBank/DDBJ databases">
        <title>Evolutionary Origins and Diversification of the Mycorrhizal Mutualists.</title>
        <authorList>
            <consortium name="DOE Joint Genome Institute"/>
            <consortium name="Mycorrhizal Genomics Consortium"/>
            <person name="Kohler A."/>
            <person name="Kuo A."/>
            <person name="Nagy L.G."/>
            <person name="Floudas D."/>
            <person name="Copeland A."/>
            <person name="Barry K.W."/>
            <person name="Cichocki N."/>
            <person name="Veneault-Fourrey C."/>
            <person name="LaButti K."/>
            <person name="Lindquist E.A."/>
            <person name="Lipzen A."/>
            <person name="Lundell T."/>
            <person name="Morin E."/>
            <person name="Murat C."/>
            <person name="Riley R."/>
            <person name="Ohm R."/>
            <person name="Sun H."/>
            <person name="Tunlid A."/>
            <person name="Henrissat B."/>
            <person name="Grigoriev I.V."/>
            <person name="Hibbett D.S."/>
            <person name="Martin F."/>
        </authorList>
    </citation>
    <scope>NUCLEOTIDE SEQUENCE [LARGE SCALE GENOMIC DNA]</scope>
    <source>
        <strain evidence="2 3">FD-317 M1</strain>
    </source>
</reference>
<accession>A0A0D0CWW7</accession>
<feature type="transmembrane region" description="Helical" evidence="1">
    <location>
        <begin position="358"/>
        <end position="378"/>
    </location>
</feature>
<dbReference type="AlphaFoldDB" id="A0A0D0CWW7"/>
<dbReference type="Gene3D" id="2.130.10.10">
    <property type="entry name" value="YVTN repeat-like/Quinoprotein amine dehydrogenase"/>
    <property type="match status" value="2"/>
</dbReference>
<proteinExistence type="predicted"/>
<dbReference type="HOGENOM" id="CLU_059436_0_0_1"/>
<sequence>MFYPFGSKLPYHNLATLRGVQDAITSIAFSAYGKHLAAAGPGGVNVWNLESLQKILFTLKQAVWLHFAHLSHHVLLLGTANGHLQLWDYIKERLALESIRKPLVHSIPDAAPPQVLSVNVFPHHVPLGGHAKIVVSFADHFIWMGTLKGDGELKAKFSVTLEEGFMPKTVCFEPSNGNIIVFSMKGRNVTLVDSQTGNTVWRKTDAPDYMGSVSLDGPCTKFIASTPQGFEVYDLQKMTPLKRPKQQPVLLSIPKQACFDKENTKIIGGTDCRCAKVIDVKSGKVKHKLVYHQGGLVQSIAICATSERLLVAIAGANRNQPSDVILWSKNRRLCGTEPASSQDLDIFHLDILKKYFRVGAYIILGMMVFVGYSIFILYSSEIIWYYVCHERFDLCHVDSSAQPSTLDLLMQPIATALPMALDNPSVPKASVQLVIYI</sequence>
<gene>
    <name evidence="2" type="ORF">GYMLUDRAFT_244221</name>
</gene>
<dbReference type="InterPro" id="IPR036322">
    <property type="entry name" value="WD40_repeat_dom_sf"/>
</dbReference>
<dbReference type="SMART" id="SM00320">
    <property type="entry name" value="WD40"/>
    <property type="match status" value="3"/>
</dbReference>
<evidence type="ECO:0000313" key="2">
    <source>
        <dbReference type="EMBL" id="KIK60648.1"/>
    </source>
</evidence>
<name>A0A0D0CWW7_9AGAR</name>
<dbReference type="InterPro" id="IPR001680">
    <property type="entry name" value="WD40_rpt"/>
</dbReference>
<keyword evidence="3" id="KW-1185">Reference proteome</keyword>
<keyword evidence="1" id="KW-0472">Membrane</keyword>